<gene>
    <name evidence="1" type="ORF">BG04_5077</name>
</gene>
<dbReference type="GeneID" id="93646186"/>
<dbReference type="Proteomes" id="UP000031829">
    <property type="component" value="Chromosome"/>
</dbReference>
<accession>A0A0B6AM59</accession>
<dbReference type="EMBL" id="CP009920">
    <property type="protein sequence ID" value="AJI20894.1"/>
    <property type="molecule type" value="Genomic_DNA"/>
</dbReference>
<dbReference type="RefSeq" id="WP_013057318.1">
    <property type="nucleotide sequence ID" value="NZ_BCVB01000010.1"/>
</dbReference>
<dbReference type="AlphaFoldDB" id="A0A0B6AM59"/>
<sequence length="52" mass="6031">MWVLTVYAGKEMKMFEFETEKQAREAFAKTNGCKVLSEVVYYNDPHLTLVAI</sequence>
<protein>
    <submittedName>
        <fullName evidence="1">Uncharacterized protein</fullName>
    </submittedName>
</protein>
<organism evidence="1 2">
    <name type="scientific">Priestia megaterium (strain ATCC 14581 / DSM 32 / CCUG 1817 / JCM 2506 / NBRC 15308 / NCIMB 9376 / NCTC 10342 / NRRL B-14308 / VKM B-512 / Ford 19)</name>
    <name type="common">Bacillus megaterium</name>
    <dbReference type="NCBI Taxonomy" id="1348623"/>
    <lineage>
        <taxon>Bacteria</taxon>
        <taxon>Bacillati</taxon>
        <taxon>Bacillota</taxon>
        <taxon>Bacilli</taxon>
        <taxon>Bacillales</taxon>
        <taxon>Bacillaceae</taxon>
        <taxon>Priestia</taxon>
    </lineage>
</organism>
<dbReference type="KEGG" id="bmeg:BG04_5077"/>
<evidence type="ECO:0000313" key="2">
    <source>
        <dbReference type="Proteomes" id="UP000031829"/>
    </source>
</evidence>
<dbReference type="HOGENOM" id="CLU_211543_1_0_9"/>
<evidence type="ECO:0000313" key="1">
    <source>
        <dbReference type="EMBL" id="AJI20894.1"/>
    </source>
</evidence>
<name>A0A0B6AM59_PRIM2</name>
<reference evidence="1 2" key="1">
    <citation type="journal article" date="2015" name="Genome Announc.">
        <title>Complete genome sequences for 35 biothreat assay-relevant bacillus species.</title>
        <authorList>
            <person name="Johnson S.L."/>
            <person name="Daligault H.E."/>
            <person name="Davenport K.W."/>
            <person name="Jaissle J."/>
            <person name="Frey K.G."/>
            <person name="Ladner J.T."/>
            <person name="Broomall S.M."/>
            <person name="Bishop-Lilly K.A."/>
            <person name="Bruce D.C."/>
            <person name="Gibbons H.S."/>
            <person name="Coyne S.R."/>
            <person name="Lo C.C."/>
            <person name="Meincke L."/>
            <person name="Munk A.C."/>
            <person name="Koroleva G.I."/>
            <person name="Rosenzweig C.N."/>
            <person name="Palacios G.F."/>
            <person name="Redden C.L."/>
            <person name="Minogue T.D."/>
            <person name="Chain P.S."/>
        </authorList>
    </citation>
    <scope>NUCLEOTIDE SEQUENCE [LARGE SCALE GENOMIC DNA]</scope>
    <source>
        <strain evidence="2">ATCC 14581 / DSM 32 / JCM 2506 / NBRC 15308 / NCIMB 9376 / NCTC 10342 / NRRL B-14308 / VKM B-512</strain>
    </source>
</reference>
<proteinExistence type="predicted"/>